<keyword evidence="2" id="KW-1185">Reference proteome</keyword>
<proteinExistence type="predicted"/>
<reference evidence="1" key="1">
    <citation type="submission" date="2022-12" db="EMBL/GenBank/DDBJ databases">
        <title>Genome Sequence of Lasiodiplodia mahajangana.</title>
        <authorList>
            <person name="Buettner E."/>
        </authorList>
    </citation>
    <scope>NUCLEOTIDE SEQUENCE</scope>
    <source>
        <strain evidence="1">VT137</strain>
    </source>
</reference>
<sequence>MSDPERSQFLISRPRVPTNEAARFVETRVVVPGQSDAVYSERRDSFVTLRQGKREEQISLLHESSAEMWKQADKEKEELFDLIEQVQKKFEGKGDSRLSSLELRRCKWDQVMVQVQETSRQWKSSPRRTSRAMQCIDKVGQNSEAFKSWLELLPAGDYGSIISGVFTVVIGAAGRYTKVEDEIFQALAEIPEILEHSRRYVMIYADLRDHFLEKRTFDLFRSILRTLSHIMRFFKDSAFRKFSESILKQGSYKEELTESLLELRKNAEKIREEANQCQQWRLLRQESMIRQTDQKADQGLHLLQSIYHLLLTSPILSANDESQRVDGNALGRSLVSQAIAAIAASPSNSIGDHEDIDHNSIEKRHGAASKRALTKDSMRKAHKLLTSLNYGPNTTSDDVDTCLKLGEALNEDKKARAVAMIQNSRFGEFMAEYLASSSLLVNGRADISSTEGLSPLSLVAAKLVRISEGMNSPSGSPYVIKHFCSQHPPFLNQSAISSPAGLMASLLCQLVDQMVKKEVDVDLSMLTRNNWQKIEHSDLKVLCDTFRELTYRLPPKSVLICVIDELARYEIGPFMKETDAIIRRLARLALRHDEIVFKLLVTCEGRALDTSKYFADHTVDLGADVEPDESASWKISTMEVSCWMLRTKVWHALPKIGFAELSDETLQTVSYAALPKSNSMFATKKQEQAEMDGLYIDTFGMPPTGDISDDTVSSQSTTNSYCTSPDEFALCEKCQERRPGSQLCWRCSLRKRRLNDCESSEINRSALELAVRGTRVASPSSLSSEKEEDQEHVIFKQNDLATDSPFMLAGENEAENFVEEPKSADVFWTECHAWDNYSTNDRDIGYRSHSASYGDNLWEALALLLAGAAVATATAKETMAFILRRTSLTTVLLKFILNTSWA</sequence>
<dbReference type="Proteomes" id="UP001153332">
    <property type="component" value="Unassembled WGS sequence"/>
</dbReference>
<comment type="caution">
    <text evidence="1">The sequence shown here is derived from an EMBL/GenBank/DDBJ whole genome shotgun (WGS) entry which is preliminary data.</text>
</comment>
<evidence type="ECO:0000313" key="2">
    <source>
        <dbReference type="Proteomes" id="UP001153332"/>
    </source>
</evidence>
<accession>A0ACC2JQC3</accession>
<dbReference type="EMBL" id="JAPUUL010000682">
    <property type="protein sequence ID" value="KAJ8129712.1"/>
    <property type="molecule type" value="Genomic_DNA"/>
</dbReference>
<evidence type="ECO:0000313" key="1">
    <source>
        <dbReference type="EMBL" id="KAJ8129712.1"/>
    </source>
</evidence>
<gene>
    <name evidence="1" type="ORF">O1611_g3917</name>
</gene>
<name>A0ACC2JQC3_9PEZI</name>
<protein>
    <submittedName>
        <fullName evidence="1">Uncharacterized protein</fullName>
    </submittedName>
</protein>
<organism evidence="1 2">
    <name type="scientific">Lasiodiplodia mahajangana</name>
    <dbReference type="NCBI Taxonomy" id="1108764"/>
    <lineage>
        <taxon>Eukaryota</taxon>
        <taxon>Fungi</taxon>
        <taxon>Dikarya</taxon>
        <taxon>Ascomycota</taxon>
        <taxon>Pezizomycotina</taxon>
        <taxon>Dothideomycetes</taxon>
        <taxon>Dothideomycetes incertae sedis</taxon>
        <taxon>Botryosphaeriales</taxon>
        <taxon>Botryosphaeriaceae</taxon>
        <taxon>Lasiodiplodia</taxon>
    </lineage>
</organism>